<dbReference type="InterPro" id="IPR036852">
    <property type="entry name" value="Peptidase_S8/S53_dom_sf"/>
</dbReference>
<evidence type="ECO:0000256" key="7">
    <source>
        <dbReference type="RuleBase" id="RU003355"/>
    </source>
</evidence>
<dbReference type="KEGG" id="spu:578182"/>
<keyword evidence="3 6" id="KW-0378">Hydrolase</keyword>
<dbReference type="InterPro" id="IPR037045">
    <property type="entry name" value="S8pro/Inhibitor_I9_sf"/>
</dbReference>
<evidence type="ECO:0000259" key="9">
    <source>
        <dbReference type="Pfam" id="PF00082"/>
    </source>
</evidence>
<dbReference type="SUPFAM" id="SSF52743">
    <property type="entry name" value="Subtilisin-like"/>
    <property type="match status" value="1"/>
</dbReference>
<dbReference type="InterPro" id="IPR023827">
    <property type="entry name" value="Peptidase_S8_Asp-AS"/>
</dbReference>
<dbReference type="PRINTS" id="PR00723">
    <property type="entry name" value="SUBTILISIN"/>
</dbReference>
<feature type="active site" description="Charge relay system" evidence="5 6">
    <location>
        <position position="413"/>
    </location>
</feature>
<feature type="transmembrane region" description="Helical" evidence="8">
    <location>
        <begin position="79"/>
        <end position="100"/>
    </location>
</feature>
<reference evidence="12" key="1">
    <citation type="submission" date="2015-02" db="EMBL/GenBank/DDBJ databases">
        <title>Genome sequencing for Strongylocentrotus purpuratus.</title>
        <authorList>
            <person name="Murali S."/>
            <person name="Liu Y."/>
            <person name="Vee V."/>
            <person name="English A."/>
            <person name="Wang M."/>
            <person name="Skinner E."/>
            <person name="Han Y."/>
            <person name="Muzny D.M."/>
            <person name="Worley K.C."/>
            <person name="Gibbs R.A."/>
        </authorList>
    </citation>
    <scope>NUCLEOTIDE SEQUENCE</scope>
</reference>
<keyword evidence="8" id="KW-1133">Transmembrane helix</keyword>
<organism evidence="11 12">
    <name type="scientific">Strongylocentrotus purpuratus</name>
    <name type="common">Purple sea urchin</name>
    <dbReference type="NCBI Taxonomy" id="7668"/>
    <lineage>
        <taxon>Eukaryota</taxon>
        <taxon>Metazoa</taxon>
        <taxon>Echinodermata</taxon>
        <taxon>Eleutherozoa</taxon>
        <taxon>Echinozoa</taxon>
        <taxon>Echinoidea</taxon>
        <taxon>Euechinoidea</taxon>
        <taxon>Echinacea</taxon>
        <taxon>Camarodonta</taxon>
        <taxon>Echinidea</taxon>
        <taxon>Strongylocentrotidae</taxon>
        <taxon>Strongylocentrotus</taxon>
    </lineage>
</organism>
<dbReference type="PANTHER" id="PTHR43806">
    <property type="entry name" value="PEPTIDASE S8"/>
    <property type="match status" value="1"/>
</dbReference>
<dbReference type="PROSITE" id="PS51892">
    <property type="entry name" value="SUBTILASE"/>
    <property type="match status" value="1"/>
</dbReference>
<dbReference type="Pfam" id="PF05922">
    <property type="entry name" value="Inhibitor_I9"/>
    <property type="match status" value="1"/>
</dbReference>
<evidence type="ECO:0000313" key="12">
    <source>
        <dbReference type="Proteomes" id="UP000007110"/>
    </source>
</evidence>
<proteinExistence type="inferred from homology"/>
<keyword evidence="8" id="KW-0472">Membrane</keyword>
<feature type="active site" description="Charge relay system" evidence="5 6">
    <location>
        <position position="227"/>
    </location>
</feature>
<evidence type="ECO:0000256" key="6">
    <source>
        <dbReference type="PROSITE-ProRule" id="PRU01240"/>
    </source>
</evidence>
<dbReference type="EnsemblMetazoa" id="XM_778370">
    <property type="protein sequence ID" value="XP_783463"/>
    <property type="gene ID" value="LOC578182"/>
</dbReference>
<protein>
    <submittedName>
        <fullName evidence="11">Uncharacterized protein</fullName>
    </submittedName>
</protein>
<dbReference type="InterPro" id="IPR023828">
    <property type="entry name" value="Peptidase_S8_Ser-AS"/>
</dbReference>
<feature type="domain" description="Peptidase S8/S53" evidence="9">
    <location>
        <begin position="218"/>
        <end position="448"/>
    </location>
</feature>
<dbReference type="Gene3D" id="3.30.70.80">
    <property type="entry name" value="Peptidase S8 propeptide/proteinase inhibitor I9"/>
    <property type="match status" value="1"/>
</dbReference>
<dbReference type="GO" id="GO:0006508">
    <property type="term" value="P:proteolysis"/>
    <property type="evidence" value="ECO:0007669"/>
    <property type="project" value="UniProtKB-KW"/>
</dbReference>
<dbReference type="PROSITE" id="PS00138">
    <property type="entry name" value="SUBTILASE_SER"/>
    <property type="match status" value="1"/>
</dbReference>
<evidence type="ECO:0000256" key="1">
    <source>
        <dbReference type="ARBA" id="ARBA00011073"/>
    </source>
</evidence>
<dbReference type="OrthoDB" id="7775224at2759"/>
<feature type="domain" description="Inhibitor I9" evidence="10">
    <location>
        <begin position="120"/>
        <end position="188"/>
    </location>
</feature>
<dbReference type="InterPro" id="IPR010259">
    <property type="entry name" value="S8pro/Inhibitor_I9"/>
</dbReference>
<dbReference type="Proteomes" id="UP000007110">
    <property type="component" value="Unassembled WGS sequence"/>
</dbReference>
<sequence length="468" mass="51626">MINPTPNRCMKIECGVQMYSVSYVNLFMACQSGLCRARRVWIFFVSDIYRRLESGYQRLEYYCWNRNNRLRKYKKKQGSTFMMTSAMRGVISILSFYILVSGVVARRAPLLRTSEAIKEQYIVVLKKTAVLSDVLQSLREESNQKVVIFNNPIKEFTSVLNGFAISLSKTALAVVRDHPSVRYVEEDGVAYGSETWGLDRINQRDLPLDDSFTPIGNGSGVNVYVLDTGIRTTHEDFEGRAEFSYDAMNYAIGNDGDCQGHGTHCAGTIAGKRYGVAKAAKVYAVRVLGCYGYGSWSAIIDGMDWVARNGIRPAIASMSLGGGGTRAVDESLRNLHRDGVTVVVAAMNNDLDSCAFSPARAPEAITVGAIQDDDARVYFSNWGACVDIFAPGHRILSADYQSDNGYRLLSGTSMACPHVAGVAAIHLGLNPNLSPDSLRDVILESASRDKVTELHDSENLLLYVPNEY</sequence>
<dbReference type="CDD" id="cd04077">
    <property type="entry name" value="Peptidases_S8_PCSK9_ProteinaseK_like"/>
    <property type="match status" value="1"/>
</dbReference>
<dbReference type="PROSITE" id="PS00137">
    <property type="entry name" value="SUBTILASE_HIS"/>
    <property type="match status" value="1"/>
</dbReference>
<keyword evidence="12" id="KW-1185">Reference proteome</keyword>
<name>A0A7M7RAN2_STRPU</name>
<evidence type="ECO:0000256" key="4">
    <source>
        <dbReference type="ARBA" id="ARBA00022825"/>
    </source>
</evidence>
<dbReference type="OMA" id="TENTESW"/>
<keyword evidence="4 6" id="KW-0720">Serine protease</keyword>
<comment type="similarity">
    <text evidence="1 6 7">Belongs to the peptidase S8 family.</text>
</comment>
<dbReference type="Pfam" id="PF00082">
    <property type="entry name" value="Peptidase_S8"/>
    <property type="match status" value="1"/>
</dbReference>
<evidence type="ECO:0000256" key="8">
    <source>
        <dbReference type="SAM" id="Phobius"/>
    </source>
</evidence>
<evidence type="ECO:0000259" key="10">
    <source>
        <dbReference type="Pfam" id="PF05922"/>
    </source>
</evidence>
<dbReference type="FunFam" id="3.40.50.200:FF:000014">
    <property type="entry name" value="Proteinase K"/>
    <property type="match status" value="1"/>
</dbReference>
<keyword evidence="2 6" id="KW-0645">Protease</keyword>
<evidence type="ECO:0000256" key="3">
    <source>
        <dbReference type="ARBA" id="ARBA00022801"/>
    </source>
</evidence>
<dbReference type="RefSeq" id="XP_783463.3">
    <property type="nucleotide sequence ID" value="XM_778370.5"/>
</dbReference>
<dbReference type="GO" id="GO:0004252">
    <property type="term" value="F:serine-type endopeptidase activity"/>
    <property type="evidence" value="ECO:0000318"/>
    <property type="project" value="GO_Central"/>
</dbReference>
<dbReference type="GeneID" id="578182"/>
<evidence type="ECO:0000313" key="11">
    <source>
        <dbReference type="EnsemblMetazoa" id="XP_783463"/>
    </source>
</evidence>
<dbReference type="FunFam" id="3.30.70.80:FF:000010">
    <property type="entry name" value="Uncharacterized protein"/>
    <property type="match status" value="1"/>
</dbReference>
<dbReference type="AlphaFoldDB" id="A0A7M7RAN2"/>
<dbReference type="InterPro" id="IPR015500">
    <property type="entry name" value="Peptidase_S8_subtilisin-rel"/>
</dbReference>
<dbReference type="PROSITE" id="PS00136">
    <property type="entry name" value="SUBTILASE_ASP"/>
    <property type="match status" value="1"/>
</dbReference>
<keyword evidence="8" id="KW-0812">Transmembrane</keyword>
<dbReference type="SUPFAM" id="SSF54897">
    <property type="entry name" value="Protease propeptides/inhibitors"/>
    <property type="match status" value="1"/>
</dbReference>
<accession>A0A7M7RAN2</accession>
<dbReference type="InterPro" id="IPR050131">
    <property type="entry name" value="Peptidase_S8_subtilisin-like"/>
</dbReference>
<dbReference type="InterPro" id="IPR034193">
    <property type="entry name" value="PCSK9_ProteinaseK-like"/>
</dbReference>
<evidence type="ECO:0000256" key="5">
    <source>
        <dbReference type="PIRSR" id="PIRSR615500-1"/>
    </source>
</evidence>
<dbReference type="PANTHER" id="PTHR43806:SF58">
    <property type="entry name" value="ALKALINE PROTEASE 1-RELATED"/>
    <property type="match status" value="1"/>
</dbReference>
<dbReference type="Gene3D" id="3.40.50.200">
    <property type="entry name" value="Peptidase S8/S53 domain"/>
    <property type="match status" value="1"/>
</dbReference>
<reference evidence="11" key="2">
    <citation type="submission" date="2021-01" db="UniProtKB">
        <authorList>
            <consortium name="EnsemblMetazoa"/>
        </authorList>
    </citation>
    <scope>IDENTIFICATION</scope>
</reference>
<dbReference type="InterPro" id="IPR000209">
    <property type="entry name" value="Peptidase_S8/S53_dom"/>
</dbReference>
<dbReference type="GO" id="GO:0005615">
    <property type="term" value="C:extracellular space"/>
    <property type="evidence" value="ECO:0000318"/>
    <property type="project" value="GO_Central"/>
</dbReference>
<feature type="active site" description="Charge relay system" evidence="5 6">
    <location>
        <position position="261"/>
    </location>
</feature>
<evidence type="ECO:0000256" key="2">
    <source>
        <dbReference type="ARBA" id="ARBA00022670"/>
    </source>
</evidence>
<dbReference type="InterPro" id="IPR022398">
    <property type="entry name" value="Peptidase_S8_His-AS"/>
</dbReference>
<dbReference type="InParanoid" id="A0A7M7RAN2"/>